<dbReference type="Proteomes" id="UP000245909">
    <property type="component" value="Unassembled WGS sequence"/>
</dbReference>
<name>A0A2U0TH29_9PAST</name>
<evidence type="ECO:0000313" key="10">
    <source>
        <dbReference type="Proteomes" id="UP000245909"/>
    </source>
</evidence>
<gene>
    <name evidence="9" type="ORF">C8D76_101210</name>
</gene>
<keyword evidence="10" id="KW-1185">Reference proteome</keyword>
<evidence type="ECO:0000313" key="9">
    <source>
        <dbReference type="EMBL" id="PVX42880.1"/>
    </source>
</evidence>
<feature type="domain" description="Glycine transporter" evidence="8">
    <location>
        <begin position="108"/>
        <end position="180"/>
    </location>
</feature>
<evidence type="ECO:0000259" key="8">
    <source>
        <dbReference type="Pfam" id="PF03458"/>
    </source>
</evidence>
<organism evidence="9 10">
    <name type="scientific">Alitibacter langaaensis DSM 22999</name>
    <dbReference type="NCBI Taxonomy" id="1122935"/>
    <lineage>
        <taxon>Bacteria</taxon>
        <taxon>Pseudomonadati</taxon>
        <taxon>Pseudomonadota</taxon>
        <taxon>Gammaproteobacteria</taxon>
        <taxon>Pasteurellales</taxon>
        <taxon>Pasteurellaceae</taxon>
        <taxon>Alitibacter</taxon>
    </lineage>
</organism>
<dbReference type="GO" id="GO:0005886">
    <property type="term" value="C:plasma membrane"/>
    <property type="evidence" value="ECO:0007669"/>
    <property type="project" value="UniProtKB-SubCell"/>
</dbReference>
<accession>A0A2U0TH29</accession>
<keyword evidence="3" id="KW-1003">Cell membrane</keyword>
<keyword evidence="6 7" id="KW-0472">Membrane</keyword>
<protein>
    <submittedName>
        <fullName evidence="9">Putative membrane protein YeiH</fullName>
    </submittedName>
</protein>
<feature type="domain" description="Glycine transporter" evidence="8">
    <location>
        <begin position="18"/>
        <end position="91"/>
    </location>
</feature>
<feature type="transmembrane region" description="Helical" evidence="7">
    <location>
        <begin position="18"/>
        <end position="35"/>
    </location>
</feature>
<feature type="transmembrane region" description="Helical" evidence="7">
    <location>
        <begin position="132"/>
        <end position="153"/>
    </location>
</feature>
<evidence type="ECO:0000256" key="3">
    <source>
        <dbReference type="ARBA" id="ARBA00022475"/>
    </source>
</evidence>
<evidence type="ECO:0000256" key="2">
    <source>
        <dbReference type="ARBA" id="ARBA00008193"/>
    </source>
</evidence>
<dbReference type="PANTHER" id="PTHR30506:SF3">
    <property type="entry name" value="UPF0126 INNER MEMBRANE PROTEIN YADS-RELATED"/>
    <property type="match status" value="1"/>
</dbReference>
<evidence type="ECO:0000256" key="6">
    <source>
        <dbReference type="ARBA" id="ARBA00023136"/>
    </source>
</evidence>
<feature type="transmembrane region" description="Helical" evidence="7">
    <location>
        <begin position="191"/>
        <end position="210"/>
    </location>
</feature>
<dbReference type="PANTHER" id="PTHR30506">
    <property type="entry name" value="INNER MEMBRANE PROTEIN"/>
    <property type="match status" value="1"/>
</dbReference>
<feature type="transmembrane region" description="Helical" evidence="7">
    <location>
        <begin position="165"/>
        <end position="185"/>
    </location>
</feature>
<dbReference type="Pfam" id="PF03458">
    <property type="entry name" value="Gly_transporter"/>
    <property type="match status" value="2"/>
</dbReference>
<evidence type="ECO:0000256" key="7">
    <source>
        <dbReference type="SAM" id="Phobius"/>
    </source>
</evidence>
<comment type="caution">
    <text evidence="9">The sequence shown here is derived from an EMBL/GenBank/DDBJ whole genome shotgun (WGS) entry which is preliminary data.</text>
</comment>
<keyword evidence="5 7" id="KW-1133">Transmembrane helix</keyword>
<feature type="transmembrane region" description="Helical" evidence="7">
    <location>
        <begin position="75"/>
        <end position="95"/>
    </location>
</feature>
<keyword evidence="4 7" id="KW-0812">Transmembrane</keyword>
<dbReference type="EMBL" id="QENU01000001">
    <property type="protein sequence ID" value="PVX42880.1"/>
    <property type="molecule type" value="Genomic_DNA"/>
</dbReference>
<evidence type="ECO:0000256" key="5">
    <source>
        <dbReference type="ARBA" id="ARBA00022989"/>
    </source>
</evidence>
<comment type="subcellular location">
    <subcellularLocation>
        <location evidence="1">Cell membrane</location>
        <topology evidence="1">Multi-pass membrane protein</topology>
    </subcellularLocation>
</comment>
<feature type="transmembrane region" description="Helical" evidence="7">
    <location>
        <begin position="107"/>
        <end position="126"/>
    </location>
</feature>
<reference evidence="9 10" key="1">
    <citation type="submission" date="2018-05" db="EMBL/GenBank/DDBJ databases">
        <title>Genomic Encyclopedia of Type Strains, Phase IV (KMG-IV): sequencing the most valuable type-strain genomes for metagenomic binning, comparative biology and taxonomic classification.</title>
        <authorList>
            <person name="Goeker M."/>
        </authorList>
    </citation>
    <scope>NUCLEOTIDE SEQUENCE [LARGE SCALE GENOMIC DNA]</scope>
    <source>
        <strain evidence="9 10">DSM 22999</strain>
    </source>
</reference>
<feature type="transmembrane region" description="Helical" evidence="7">
    <location>
        <begin position="42"/>
        <end position="63"/>
    </location>
</feature>
<evidence type="ECO:0000256" key="1">
    <source>
        <dbReference type="ARBA" id="ARBA00004651"/>
    </source>
</evidence>
<comment type="similarity">
    <text evidence="2">Belongs to the UPF0126 family.</text>
</comment>
<dbReference type="AlphaFoldDB" id="A0A2U0TH29"/>
<dbReference type="InterPro" id="IPR005115">
    <property type="entry name" value="Gly_transporter"/>
</dbReference>
<proteinExistence type="inferred from homology"/>
<evidence type="ECO:0000256" key="4">
    <source>
        <dbReference type="ARBA" id="ARBA00022692"/>
    </source>
</evidence>
<sequence>MVSLLAKWLKYNKMLLEILFYIGLVVEAMTGALSAGREKMDIFGVVVIAFMPALGGGVMRDIVLGHYPLSFVENPHWTLIVAATAILTVLIAPLITHFNHSFRTSFLVLDGVGLILFSIFGTQIALNMGYGVTIACISAILTGAFGGVLRDILCNRIPLIFQKELYAAIALFTACLYIGLLEIGVSLNLTIFITLITGVIFRLLAIYFSWGFPVFDYQEQDIPAKEMLPRFTYRRKYKEK</sequence>